<dbReference type="RefSeq" id="XP_020116186.1">
    <property type="nucleotide sequence ID" value="XM_020263721.1"/>
</dbReference>
<dbReference type="GO" id="GO:0016705">
    <property type="term" value="F:oxidoreductase activity, acting on paired donors, with incorporation or reduction of molecular oxygen"/>
    <property type="evidence" value="ECO:0007669"/>
    <property type="project" value="InterPro"/>
</dbReference>
<gene>
    <name evidence="11" type="ORF">UA08_08623</name>
</gene>
<organism evidence="11 12">
    <name type="scientific">Talaromyces atroroseus</name>
    <dbReference type="NCBI Taxonomy" id="1441469"/>
    <lineage>
        <taxon>Eukaryota</taxon>
        <taxon>Fungi</taxon>
        <taxon>Dikarya</taxon>
        <taxon>Ascomycota</taxon>
        <taxon>Pezizomycotina</taxon>
        <taxon>Eurotiomycetes</taxon>
        <taxon>Eurotiomycetidae</taxon>
        <taxon>Eurotiales</taxon>
        <taxon>Trichocomaceae</taxon>
        <taxon>Talaromyces</taxon>
        <taxon>Talaromyces sect. Trachyspermi</taxon>
    </lineage>
</organism>
<comment type="pathway">
    <text evidence="2">Secondary metabolite biosynthesis.</text>
</comment>
<evidence type="ECO:0000256" key="9">
    <source>
        <dbReference type="PIRSR" id="PIRSR602403-1"/>
    </source>
</evidence>
<keyword evidence="8" id="KW-0503">Monooxygenase</keyword>
<protein>
    <recommendedName>
        <fullName evidence="13">Sterigmatocystin biosynthesis P450 monooxygenase stcS</fullName>
    </recommendedName>
</protein>
<dbReference type="AlphaFoldDB" id="A0A225ANR1"/>
<evidence type="ECO:0000313" key="11">
    <source>
        <dbReference type="EMBL" id="OKL56065.1"/>
    </source>
</evidence>
<evidence type="ECO:0000256" key="6">
    <source>
        <dbReference type="ARBA" id="ARBA00023002"/>
    </source>
</evidence>
<keyword evidence="5 9" id="KW-0479">Metal-binding</keyword>
<feature type="transmembrane region" description="Helical" evidence="10">
    <location>
        <begin position="12"/>
        <end position="28"/>
    </location>
</feature>
<evidence type="ECO:0000256" key="2">
    <source>
        <dbReference type="ARBA" id="ARBA00005179"/>
    </source>
</evidence>
<keyword evidence="4 9" id="KW-0349">Heme</keyword>
<name>A0A225ANR1_TALAT</name>
<dbReference type="STRING" id="1441469.A0A225ANR1"/>
<dbReference type="EMBL" id="LFMY01000016">
    <property type="protein sequence ID" value="OKL56065.1"/>
    <property type="molecule type" value="Genomic_DNA"/>
</dbReference>
<dbReference type="InterPro" id="IPR002403">
    <property type="entry name" value="Cyt_P450_E_grp-IV"/>
</dbReference>
<dbReference type="SUPFAM" id="SSF48264">
    <property type="entry name" value="Cytochrome P450"/>
    <property type="match status" value="1"/>
</dbReference>
<comment type="caution">
    <text evidence="11">The sequence shown here is derived from an EMBL/GenBank/DDBJ whole genome shotgun (WGS) entry which is preliminary data.</text>
</comment>
<comment type="cofactor">
    <cofactor evidence="1 9">
        <name>heme</name>
        <dbReference type="ChEBI" id="CHEBI:30413"/>
    </cofactor>
</comment>
<keyword evidence="7 9" id="KW-0408">Iron</keyword>
<evidence type="ECO:0008006" key="13">
    <source>
        <dbReference type="Google" id="ProtNLM"/>
    </source>
</evidence>
<dbReference type="PANTHER" id="PTHR24305:SF107">
    <property type="entry name" value="P450, PUTATIVE (EUROFUNG)-RELATED"/>
    <property type="match status" value="1"/>
</dbReference>
<keyword evidence="10" id="KW-0812">Transmembrane</keyword>
<accession>A0A225ANR1</accession>
<dbReference type="InterPro" id="IPR036396">
    <property type="entry name" value="Cyt_P450_sf"/>
</dbReference>
<keyword evidence="6" id="KW-0560">Oxidoreductase</keyword>
<evidence type="ECO:0000256" key="7">
    <source>
        <dbReference type="ARBA" id="ARBA00023004"/>
    </source>
</evidence>
<proteinExistence type="inferred from homology"/>
<reference evidence="11 12" key="1">
    <citation type="submission" date="2015-06" db="EMBL/GenBank/DDBJ databases">
        <title>Talaromyces atroroseus IBT 11181 draft genome.</title>
        <authorList>
            <person name="Rasmussen K.B."/>
            <person name="Rasmussen S."/>
            <person name="Petersen B."/>
            <person name="Sicheritz-Ponten T."/>
            <person name="Mortensen U.H."/>
            <person name="Thrane U."/>
        </authorList>
    </citation>
    <scope>NUCLEOTIDE SEQUENCE [LARGE SCALE GENOMIC DNA]</scope>
    <source>
        <strain evidence="11 12">IBT 11181</strain>
    </source>
</reference>
<dbReference type="GO" id="GO:0020037">
    <property type="term" value="F:heme binding"/>
    <property type="evidence" value="ECO:0007669"/>
    <property type="project" value="InterPro"/>
</dbReference>
<keyword evidence="12" id="KW-1185">Reference proteome</keyword>
<dbReference type="Pfam" id="PF00067">
    <property type="entry name" value="p450"/>
    <property type="match status" value="1"/>
</dbReference>
<evidence type="ECO:0000256" key="8">
    <source>
        <dbReference type="ARBA" id="ARBA00023033"/>
    </source>
</evidence>
<evidence type="ECO:0000313" key="12">
    <source>
        <dbReference type="Proteomes" id="UP000214365"/>
    </source>
</evidence>
<evidence type="ECO:0000256" key="10">
    <source>
        <dbReference type="SAM" id="Phobius"/>
    </source>
</evidence>
<dbReference type="InterPro" id="IPR050121">
    <property type="entry name" value="Cytochrome_P450_monoxygenase"/>
</dbReference>
<sequence>MLLPAETPQTVLYGLGIIALLAIGRFFIRLYQVRSSIRDVTNKYGVPILPHSFLFGHLPIVIKVMAAYPSDIYGHYLPLLIEKEYPDICKSRGVMYIDSWPLANPMLAVYDPGLMNQFTTENSRPKHELVRDGFYILGQGLDIFVSEGQQWKEWRKIFNPGFSLQNLMSFVPAIVDEIEVFRGWLKDVAESGNVVELEEQTERLTTDVIGLLALNTRLHSQTTSSTFYNAMKKQAGWFPYDNQPSALFTRTLNPFRPLAVWMNNWTMRSCLMPHIRKALAQEKEESLKTLLNLAIQSKERGSSDGPPTSQFIDIVVSQLKTFMFGGHETTAATLCLLYYLVYTNTAALDALRREHDEVLGSDPAMATELIKKSPALLNRLPYTTAVIRETVRLFPPVGTVRAGSPDFFLTDPTTGDRYPTNGMMVFGCSAVVHRKEAFWPEPHKFMPERWLVPEGHALHPPRSAFRAFEHGPRNCIGQELAQLELRAILAMTVRDFDIQPQFPADAFHPGRLRRDLGTTCP</sequence>
<dbReference type="GO" id="GO:0005506">
    <property type="term" value="F:iron ion binding"/>
    <property type="evidence" value="ECO:0007669"/>
    <property type="project" value="InterPro"/>
</dbReference>
<evidence type="ECO:0000256" key="4">
    <source>
        <dbReference type="ARBA" id="ARBA00022617"/>
    </source>
</evidence>
<dbReference type="PRINTS" id="PR00465">
    <property type="entry name" value="EP450IV"/>
</dbReference>
<dbReference type="PANTHER" id="PTHR24305">
    <property type="entry name" value="CYTOCHROME P450"/>
    <property type="match status" value="1"/>
</dbReference>
<keyword evidence="10" id="KW-1133">Transmembrane helix</keyword>
<dbReference type="OrthoDB" id="10029320at2759"/>
<dbReference type="InterPro" id="IPR001128">
    <property type="entry name" value="Cyt_P450"/>
</dbReference>
<evidence type="ECO:0000256" key="3">
    <source>
        <dbReference type="ARBA" id="ARBA00010617"/>
    </source>
</evidence>
<dbReference type="Gene3D" id="1.10.630.10">
    <property type="entry name" value="Cytochrome P450"/>
    <property type="match status" value="1"/>
</dbReference>
<comment type="similarity">
    <text evidence="3">Belongs to the cytochrome P450 family.</text>
</comment>
<feature type="binding site" description="axial binding residue" evidence="9">
    <location>
        <position position="475"/>
    </location>
    <ligand>
        <name>heme</name>
        <dbReference type="ChEBI" id="CHEBI:30413"/>
    </ligand>
    <ligandPart>
        <name>Fe</name>
        <dbReference type="ChEBI" id="CHEBI:18248"/>
    </ligandPart>
</feature>
<dbReference type="GO" id="GO:0004497">
    <property type="term" value="F:monooxygenase activity"/>
    <property type="evidence" value="ECO:0007669"/>
    <property type="project" value="UniProtKB-KW"/>
</dbReference>
<dbReference type="GeneID" id="31008379"/>
<dbReference type="CDD" id="cd11051">
    <property type="entry name" value="CYP59-like"/>
    <property type="match status" value="1"/>
</dbReference>
<evidence type="ECO:0000256" key="5">
    <source>
        <dbReference type="ARBA" id="ARBA00022723"/>
    </source>
</evidence>
<dbReference type="Proteomes" id="UP000214365">
    <property type="component" value="Unassembled WGS sequence"/>
</dbReference>
<keyword evidence="10" id="KW-0472">Membrane</keyword>
<dbReference type="PRINTS" id="PR00385">
    <property type="entry name" value="P450"/>
</dbReference>
<evidence type="ECO:0000256" key="1">
    <source>
        <dbReference type="ARBA" id="ARBA00001971"/>
    </source>
</evidence>